<name>A0A2W4VQ44_9CYAN</name>
<reference evidence="1 2" key="2">
    <citation type="submission" date="2018-06" db="EMBL/GenBank/DDBJ databases">
        <title>Metagenomic assembly of (sub)arctic Cyanobacteria and their associated microbiome from non-axenic cultures.</title>
        <authorList>
            <person name="Baurain D."/>
        </authorList>
    </citation>
    <scope>NUCLEOTIDE SEQUENCE [LARGE SCALE GENOMIC DNA]</scope>
    <source>
        <strain evidence="1">ULC041bin1</strain>
    </source>
</reference>
<evidence type="ECO:0000313" key="1">
    <source>
        <dbReference type="EMBL" id="PZO34030.1"/>
    </source>
</evidence>
<dbReference type="InterPro" id="IPR010982">
    <property type="entry name" value="Lambda_DNA-bd_dom_sf"/>
</dbReference>
<dbReference type="AlphaFoldDB" id="A0A2W4VQ44"/>
<comment type="caution">
    <text evidence="1">The sequence shown here is derived from an EMBL/GenBank/DDBJ whole genome shotgun (WGS) entry which is preliminary data.</text>
</comment>
<sequence length="78" mass="8550">MGRAGTALKTVLEKYEISQGRLATVMGIGSSNVFRWANELRDPSSETVLAIIRGLYKIDAAAAEEFKALYLRDLDTEG</sequence>
<dbReference type="CDD" id="cd00093">
    <property type="entry name" value="HTH_XRE"/>
    <property type="match status" value="1"/>
</dbReference>
<reference evidence="2" key="1">
    <citation type="submission" date="2018-04" db="EMBL/GenBank/DDBJ databases">
        <authorList>
            <person name="Cornet L."/>
        </authorList>
    </citation>
    <scope>NUCLEOTIDE SEQUENCE [LARGE SCALE GENOMIC DNA]</scope>
</reference>
<gene>
    <name evidence="1" type="ORF">DCF17_20980</name>
</gene>
<evidence type="ECO:0008006" key="3">
    <source>
        <dbReference type="Google" id="ProtNLM"/>
    </source>
</evidence>
<dbReference type="SUPFAM" id="SSF47413">
    <property type="entry name" value="lambda repressor-like DNA-binding domains"/>
    <property type="match status" value="1"/>
</dbReference>
<dbReference type="GO" id="GO:0003677">
    <property type="term" value="F:DNA binding"/>
    <property type="evidence" value="ECO:0007669"/>
    <property type="project" value="InterPro"/>
</dbReference>
<proteinExistence type="predicted"/>
<dbReference type="Proteomes" id="UP000249081">
    <property type="component" value="Unassembled WGS sequence"/>
</dbReference>
<accession>A0A2W4VQ44</accession>
<dbReference type="InterPro" id="IPR001387">
    <property type="entry name" value="Cro/C1-type_HTH"/>
</dbReference>
<evidence type="ECO:0000313" key="2">
    <source>
        <dbReference type="Proteomes" id="UP000249081"/>
    </source>
</evidence>
<protein>
    <recommendedName>
        <fullName evidence="3">XRE family transcriptional regulator</fullName>
    </recommendedName>
</protein>
<dbReference type="Gene3D" id="1.10.260.40">
    <property type="entry name" value="lambda repressor-like DNA-binding domains"/>
    <property type="match status" value="1"/>
</dbReference>
<organism evidence="1 2">
    <name type="scientific">Shackletoniella antarctica</name>
    <dbReference type="NCBI Taxonomy" id="268115"/>
    <lineage>
        <taxon>Bacteria</taxon>
        <taxon>Bacillati</taxon>
        <taxon>Cyanobacteriota</taxon>
        <taxon>Cyanophyceae</taxon>
        <taxon>Oculatellales</taxon>
        <taxon>Oculatellaceae</taxon>
        <taxon>Shackletoniella</taxon>
    </lineage>
</organism>
<dbReference type="EMBL" id="QBMN01000222">
    <property type="protein sequence ID" value="PZO34030.1"/>
    <property type="molecule type" value="Genomic_DNA"/>
</dbReference>